<dbReference type="KEGG" id="mai:MICA_378"/>
<comment type="subcellular location">
    <subcellularLocation>
        <location evidence="1 9 10">Cytoplasm</location>
    </subcellularLocation>
</comment>
<dbReference type="Gene3D" id="1.20.1050.90">
    <property type="entry name" value="RecF/RecN/SMC, N-terminal domain"/>
    <property type="match status" value="1"/>
</dbReference>
<evidence type="ECO:0000256" key="2">
    <source>
        <dbReference type="ARBA" id="ARBA00008016"/>
    </source>
</evidence>
<evidence type="ECO:0000256" key="3">
    <source>
        <dbReference type="ARBA" id="ARBA00020170"/>
    </source>
</evidence>
<protein>
    <recommendedName>
        <fullName evidence="3 9">DNA replication and repair protein RecF</fullName>
    </recommendedName>
</protein>
<dbReference type="Gene3D" id="3.40.50.300">
    <property type="entry name" value="P-loop containing nucleotide triphosphate hydrolases"/>
    <property type="match status" value="1"/>
</dbReference>
<evidence type="ECO:0000256" key="10">
    <source>
        <dbReference type="RuleBase" id="RU000578"/>
    </source>
</evidence>
<keyword evidence="9 10" id="KW-0227">DNA damage</keyword>
<evidence type="ECO:0000256" key="8">
    <source>
        <dbReference type="ARBA" id="ARBA00023125"/>
    </source>
</evidence>
<dbReference type="Pfam" id="PF02463">
    <property type="entry name" value="SMC_N"/>
    <property type="match status" value="1"/>
</dbReference>
<keyword evidence="7 9" id="KW-0067">ATP-binding</keyword>
<dbReference type="GO" id="GO:0009432">
    <property type="term" value="P:SOS response"/>
    <property type="evidence" value="ECO:0007669"/>
    <property type="project" value="UniProtKB-UniRule"/>
</dbReference>
<dbReference type="HOGENOM" id="CLU_040267_2_0_5"/>
<dbReference type="EMBL" id="CP002382">
    <property type="protein sequence ID" value="AEP08723.1"/>
    <property type="molecule type" value="Genomic_DNA"/>
</dbReference>
<feature type="domain" description="AAA+ ATPase" evidence="11">
    <location>
        <begin position="36"/>
        <end position="386"/>
    </location>
</feature>
<dbReference type="GO" id="GO:0005737">
    <property type="term" value="C:cytoplasm"/>
    <property type="evidence" value="ECO:0007669"/>
    <property type="project" value="UniProtKB-SubCell"/>
</dbReference>
<dbReference type="Proteomes" id="UP000009286">
    <property type="component" value="Chromosome"/>
</dbReference>
<dbReference type="RefSeq" id="WP_014101946.1">
    <property type="nucleotide sequence ID" value="NC_016026.1"/>
</dbReference>
<accession>G2KR71</accession>
<dbReference type="HAMAP" id="MF_00365">
    <property type="entry name" value="RecF"/>
    <property type="match status" value="1"/>
</dbReference>
<evidence type="ECO:0000256" key="6">
    <source>
        <dbReference type="ARBA" id="ARBA00022741"/>
    </source>
</evidence>
<keyword evidence="9 10" id="KW-0742">SOS response</keyword>
<proteinExistence type="inferred from homology"/>
<dbReference type="PANTHER" id="PTHR32182:SF0">
    <property type="entry name" value="DNA REPLICATION AND REPAIR PROTEIN RECF"/>
    <property type="match status" value="1"/>
</dbReference>
<name>G2KR71_MICAA</name>
<dbReference type="SUPFAM" id="SSF52540">
    <property type="entry name" value="P-loop containing nucleoside triphosphate hydrolases"/>
    <property type="match status" value="1"/>
</dbReference>
<comment type="similarity">
    <text evidence="2 9 10">Belongs to the RecF family.</text>
</comment>
<dbReference type="InterPro" id="IPR003593">
    <property type="entry name" value="AAA+_ATPase"/>
</dbReference>
<comment type="function">
    <text evidence="9 10">The RecF protein is involved in DNA metabolism; it is required for DNA replication and normal SOS inducibility. RecF binds preferentially to single-stranded, linear DNA. It also seems to bind ATP.</text>
</comment>
<dbReference type="GO" id="GO:0006260">
    <property type="term" value="P:DNA replication"/>
    <property type="evidence" value="ECO:0007669"/>
    <property type="project" value="UniProtKB-UniRule"/>
</dbReference>
<keyword evidence="5 9" id="KW-0235">DNA replication</keyword>
<dbReference type="PANTHER" id="PTHR32182">
    <property type="entry name" value="DNA REPLICATION AND REPAIR PROTEIN RECF"/>
    <property type="match status" value="1"/>
</dbReference>
<dbReference type="PROSITE" id="PS00618">
    <property type="entry name" value="RECF_2"/>
    <property type="match status" value="1"/>
</dbReference>
<evidence type="ECO:0000256" key="9">
    <source>
        <dbReference type="HAMAP-Rule" id="MF_00365"/>
    </source>
</evidence>
<evidence type="ECO:0000259" key="11">
    <source>
        <dbReference type="SMART" id="SM00382"/>
    </source>
</evidence>
<dbReference type="STRING" id="856793.MICA_378"/>
<organism evidence="12 13">
    <name type="scientific">Micavibrio aeruginosavorus (strain ARL-13)</name>
    <dbReference type="NCBI Taxonomy" id="856793"/>
    <lineage>
        <taxon>Bacteria</taxon>
        <taxon>Pseudomonadati</taxon>
        <taxon>Bdellovibrionota</taxon>
        <taxon>Bdellovibrionia</taxon>
        <taxon>Bdellovibrionales</taxon>
        <taxon>Pseudobdellovibrionaceae</taxon>
        <taxon>Micavibrio</taxon>
    </lineage>
</organism>
<dbReference type="AlphaFoldDB" id="G2KR71"/>
<keyword evidence="8 9" id="KW-0238">DNA-binding</keyword>
<dbReference type="GO" id="GO:0000731">
    <property type="term" value="P:DNA synthesis involved in DNA repair"/>
    <property type="evidence" value="ECO:0007669"/>
    <property type="project" value="TreeGrafter"/>
</dbReference>
<dbReference type="InterPro" id="IPR018078">
    <property type="entry name" value="DNA-binding_RecF_CS"/>
</dbReference>
<dbReference type="GO" id="GO:0006302">
    <property type="term" value="P:double-strand break repair"/>
    <property type="evidence" value="ECO:0007669"/>
    <property type="project" value="TreeGrafter"/>
</dbReference>
<keyword evidence="6 9" id="KW-0547">Nucleotide-binding</keyword>
<reference evidence="12 13" key="1">
    <citation type="journal article" date="2011" name="BMC Genomics">
        <title>Genomic insights into an obligate epibiotic bacterial predator: Micavibrio aeruginosavorus ARL-13.</title>
        <authorList>
            <person name="Wang Z."/>
            <person name="Kadouri D."/>
            <person name="Wu M."/>
        </authorList>
    </citation>
    <scope>NUCLEOTIDE SEQUENCE [LARGE SCALE GENOMIC DNA]</scope>
    <source>
        <strain evidence="12 13">ARL-13</strain>
    </source>
</reference>
<evidence type="ECO:0000313" key="13">
    <source>
        <dbReference type="Proteomes" id="UP000009286"/>
    </source>
</evidence>
<dbReference type="PROSITE" id="PS00617">
    <property type="entry name" value="RECF_1"/>
    <property type="match status" value="1"/>
</dbReference>
<dbReference type="InterPro" id="IPR003395">
    <property type="entry name" value="RecF/RecN/SMC_N"/>
</dbReference>
<gene>
    <name evidence="9 12" type="primary">recF</name>
    <name evidence="12" type="ordered locus">MICA_378</name>
</gene>
<dbReference type="SMART" id="SM00382">
    <property type="entry name" value="AAA"/>
    <property type="match status" value="1"/>
</dbReference>
<dbReference type="InterPro" id="IPR042174">
    <property type="entry name" value="RecF_2"/>
</dbReference>
<evidence type="ECO:0000313" key="12">
    <source>
        <dbReference type="EMBL" id="AEP08723.1"/>
    </source>
</evidence>
<sequence>MRDRGDMVYGKAMSFIETLHLNHFRCYDDGVLDGLKSGPVILCGPNGAGKTNVLEAVSFLAPGRGLRTAKIAELQKNDCIEKPWAISARVESAYGPVRIGTGRDGADDKRIVRINGENAKGGQSALAEYLSILWLTPQMDRLFTDAASGRRKFLDRMVFAFDPGHSGRMTRYENAMRQRSKLLQDGALGRTPDPAWLDALEITMAETGVSIAAARQDFVQRLQQAINRVPADLATLFPRAQLTLSGTMEELVRRVPALEVEEMARYQLRQSRMRDAQTGGAATGPHKSDLNVTYIAKAMPADQCSTGEQKALLIGIVLAHARMVAAERGAPPVLLMDEIAAHLDENRRAALYRQLLDLRAQVWMTGTDLALFDSVVDSATFIGVENGRLSPVFTRAVA</sequence>
<evidence type="ECO:0000256" key="4">
    <source>
        <dbReference type="ARBA" id="ARBA00022490"/>
    </source>
</evidence>
<dbReference type="NCBIfam" id="TIGR00611">
    <property type="entry name" value="recf"/>
    <property type="match status" value="1"/>
</dbReference>
<evidence type="ECO:0000256" key="1">
    <source>
        <dbReference type="ARBA" id="ARBA00004496"/>
    </source>
</evidence>
<dbReference type="eggNOG" id="COG1195">
    <property type="taxonomic scope" value="Bacteria"/>
</dbReference>
<dbReference type="GO" id="GO:0003697">
    <property type="term" value="F:single-stranded DNA binding"/>
    <property type="evidence" value="ECO:0007669"/>
    <property type="project" value="UniProtKB-UniRule"/>
</dbReference>
<keyword evidence="4 9" id="KW-0963">Cytoplasm</keyword>
<evidence type="ECO:0000256" key="5">
    <source>
        <dbReference type="ARBA" id="ARBA00022705"/>
    </source>
</evidence>
<dbReference type="GO" id="GO:0005524">
    <property type="term" value="F:ATP binding"/>
    <property type="evidence" value="ECO:0007669"/>
    <property type="project" value="UniProtKB-UniRule"/>
</dbReference>
<feature type="binding site" evidence="9">
    <location>
        <begin position="44"/>
        <end position="51"/>
    </location>
    <ligand>
        <name>ATP</name>
        <dbReference type="ChEBI" id="CHEBI:30616"/>
    </ligand>
</feature>
<keyword evidence="9 10" id="KW-0234">DNA repair</keyword>
<evidence type="ECO:0000256" key="7">
    <source>
        <dbReference type="ARBA" id="ARBA00022840"/>
    </source>
</evidence>
<keyword evidence="13" id="KW-1185">Reference proteome</keyword>
<dbReference type="InterPro" id="IPR027417">
    <property type="entry name" value="P-loop_NTPase"/>
</dbReference>
<dbReference type="InterPro" id="IPR001238">
    <property type="entry name" value="DNA-binding_RecF"/>
</dbReference>